<name>A0A1F6EKF1_9BACT</name>
<protein>
    <recommendedName>
        <fullName evidence="5">RlpA-like protein double-psi beta-barrel domain-containing protein</fullName>
    </recommendedName>
</protein>
<dbReference type="Gene3D" id="2.40.40.10">
    <property type="entry name" value="RlpA-like domain"/>
    <property type="match status" value="1"/>
</dbReference>
<feature type="chain" id="PRO_5009524218" description="RlpA-like protein double-psi beta-barrel domain-containing protein" evidence="2">
    <location>
        <begin position="23"/>
        <end position="339"/>
    </location>
</feature>
<keyword evidence="2" id="KW-0732">Signal</keyword>
<evidence type="ECO:0000313" key="4">
    <source>
        <dbReference type="Proteomes" id="UP000178427"/>
    </source>
</evidence>
<comment type="caution">
    <text evidence="3">The sequence shown here is derived from an EMBL/GenBank/DDBJ whole genome shotgun (WGS) entry which is preliminary data.</text>
</comment>
<dbReference type="AlphaFoldDB" id="A0A1F6EKF1"/>
<evidence type="ECO:0000256" key="1">
    <source>
        <dbReference type="SAM" id="MobiDB-lite"/>
    </source>
</evidence>
<dbReference type="EMBL" id="MFMA01000008">
    <property type="protein sequence ID" value="OGG74117.1"/>
    <property type="molecule type" value="Genomic_DNA"/>
</dbReference>
<dbReference type="InterPro" id="IPR036908">
    <property type="entry name" value="RlpA-like_sf"/>
</dbReference>
<feature type="signal peptide" evidence="2">
    <location>
        <begin position="1"/>
        <end position="22"/>
    </location>
</feature>
<dbReference type="SUPFAM" id="SSF50685">
    <property type="entry name" value="Barwin-like endoglucanases"/>
    <property type="match status" value="1"/>
</dbReference>
<evidence type="ECO:0008006" key="5">
    <source>
        <dbReference type="Google" id="ProtNLM"/>
    </source>
</evidence>
<reference evidence="3 4" key="1">
    <citation type="journal article" date="2016" name="Nat. Commun.">
        <title>Thousands of microbial genomes shed light on interconnected biogeochemical processes in an aquifer system.</title>
        <authorList>
            <person name="Anantharaman K."/>
            <person name="Brown C.T."/>
            <person name="Hug L.A."/>
            <person name="Sharon I."/>
            <person name="Castelle C.J."/>
            <person name="Probst A.J."/>
            <person name="Thomas B.C."/>
            <person name="Singh A."/>
            <person name="Wilkins M.J."/>
            <person name="Karaoz U."/>
            <person name="Brodie E.L."/>
            <person name="Williams K.H."/>
            <person name="Hubbard S.S."/>
            <person name="Banfield J.F."/>
        </authorList>
    </citation>
    <scope>NUCLEOTIDE SEQUENCE [LARGE SCALE GENOMIC DNA]</scope>
</reference>
<feature type="compositionally biased region" description="Polar residues" evidence="1">
    <location>
        <begin position="191"/>
        <end position="210"/>
    </location>
</feature>
<evidence type="ECO:0000256" key="2">
    <source>
        <dbReference type="SAM" id="SignalP"/>
    </source>
</evidence>
<organism evidence="3 4">
    <name type="scientific">Candidatus Kaiserbacteria bacterium RIFCSPLOWO2_01_FULL_54_20</name>
    <dbReference type="NCBI Taxonomy" id="1798513"/>
    <lineage>
        <taxon>Bacteria</taxon>
        <taxon>Candidatus Kaiseribacteriota</taxon>
    </lineage>
</organism>
<dbReference type="Proteomes" id="UP000178427">
    <property type="component" value="Unassembled WGS sequence"/>
</dbReference>
<accession>A0A1F6EKF1</accession>
<dbReference type="STRING" id="1798513.A3A40_01825"/>
<evidence type="ECO:0000313" key="3">
    <source>
        <dbReference type="EMBL" id="OGG74117.1"/>
    </source>
</evidence>
<gene>
    <name evidence="3" type="ORF">A3A40_01825</name>
</gene>
<feature type="region of interest" description="Disordered" evidence="1">
    <location>
        <begin position="191"/>
        <end position="217"/>
    </location>
</feature>
<proteinExistence type="predicted"/>
<sequence>MRRLCIVGCFFVVLFSTPIVEAADECVKVSFRGDASTYNPYLPGWRTGGGTLATGGPYNPNSYDAALQLNLAKQYGCGYGSRAICHAVVQAPNGHAMVVRINDNGPLVPGRVIDLNEKSMQYLSGGTMGRNSGIVKNVTVTLLCGIEGMALGPLDPNEREAWASRTFDAPYANTGRYAASPFGNVTPFSNTPASSGYSSGGTANPSSGATYQNSAYQQPSYQQPISQALLQNQFQLQPDEVSAPSVTPPSAASLMVQPRQVSRGEQAVASWTSVGVSKSKPCRVTVVSGGKEILVGQGNEGSRQLKIGSNSSLGTLTFTMRCVSSSGTSIERTAALMVK</sequence>